<feature type="non-terminal residue" evidence="2">
    <location>
        <position position="1"/>
    </location>
</feature>
<keyword evidence="1" id="KW-0472">Membrane</keyword>
<evidence type="ECO:0000313" key="3">
    <source>
        <dbReference type="Proteomes" id="UP001207440"/>
    </source>
</evidence>
<keyword evidence="1" id="KW-0812">Transmembrane</keyword>
<keyword evidence="1" id="KW-1133">Transmembrane helix</keyword>
<evidence type="ECO:0000313" key="2">
    <source>
        <dbReference type="EMBL" id="MCW0524813.1"/>
    </source>
</evidence>
<organism evidence="2 3">
    <name type="scientific">Riemerella anatipestifer</name>
    <name type="common">Moraxella anatipestifer</name>
    <dbReference type="NCBI Taxonomy" id="34085"/>
    <lineage>
        <taxon>Bacteria</taxon>
        <taxon>Pseudomonadati</taxon>
        <taxon>Bacteroidota</taxon>
        <taxon>Flavobacteriia</taxon>
        <taxon>Flavobacteriales</taxon>
        <taxon>Weeksellaceae</taxon>
        <taxon>Riemerella</taxon>
    </lineage>
</organism>
<dbReference type="RefSeq" id="WP_264309112.1">
    <property type="nucleotide sequence ID" value="NZ_JAOZYT010000106.1"/>
</dbReference>
<dbReference type="AlphaFoldDB" id="A0AAP3F062"/>
<proteinExistence type="predicted"/>
<sequence length="65" mass="7642">LCLSVSVCVYEIIWNSQIIRVFFYICLYVVGIVCHKTKANLLPFIEVCKFLDMIYVKNKKILPQK</sequence>
<dbReference type="Proteomes" id="UP001207440">
    <property type="component" value="Unassembled WGS sequence"/>
</dbReference>
<comment type="caution">
    <text evidence="2">The sequence shown here is derived from an EMBL/GenBank/DDBJ whole genome shotgun (WGS) entry which is preliminary data.</text>
</comment>
<protein>
    <submittedName>
        <fullName evidence="2">Uncharacterized protein</fullName>
    </submittedName>
</protein>
<name>A0AAP3F062_RIEAN</name>
<feature type="transmembrane region" description="Helical" evidence="1">
    <location>
        <begin position="12"/>
        <end position="34"/>
    </location>
</feature>
<evidence type="ECO:0000256" key="1">
    <source>
        <dbReference type="SAM" id="Phobius"/>
    </source>
</evidence>
<dbReference type="EMBL" id="JAOZYT010000106">
    <property type="protein sequence ID" value="MCW0524813.1"/>
    <property type="molecule type" value="Genomic_DNA"/>
</dbReference>
<gene>
    <name evidence="2" type="ORF">OKE68_10875</name>
</gene>
<reference evidence="2" key="1">
    <citation type="submission" date="2022-10" db="EMBL/GenBank/DDBJ databases">
        <title>Sifting through the core-genome to identify putative cross-protective antigens against Riemerella anatipestifer.</title>
        <authorList>
            <person name="Zheng X."/>
            <person name="Zhang W."/>
        </authorList>
    </citation>
    <scope>NUCLEOTIDE SEQUENCE</scope>
    <source>
        <strain evidence="2">ZWRA178</strain>
    </source>
</reference>
<accession>A0AAP3F062</accession>